<reference evidence="2" key="1">
    <citation type="submission" date="2023-03" db="EMBL/GenBank/DDBJ databases">
        <title>Massive genome expansion in bonnet fungi (Mycena s.s.) driven by repeated elements and novel gene families across ecological guilds.</title>
        <authorList>
            <consortium name="Lawrence Berkeley National Laboratory"/>
            <person name="Harder C.B."/>
            <person name="Miyauchi S."/>
            <person name="Viragh M."/>
            <person name="Kuo A."/>
            <person name="Thoen E."/>
            <person name="Andreopoulos B."/>
            <person name="Lu D."/>
            <person name="Skrede I."/>
            <person name="Drula E."/>
            <person name="Henrissat B."/>
            <person name="Morin E."/>
            <person name="Kohler A."/>
            <person name="Barry K."/>
            <person name="LaButti K."/>
            <person name="Morin E."/>
            <person name="Salamov A."/>
            <person name="Lipzen A."/>
            <person name="Mereny Z."/>
            <person name="Hegedus B."/>
            <person name="Baldrian P."/>
            <person name="Stursova M."/>
            <person name="Weitz H."/>
            <person name="Taylor A."/>
            <person name="Grigoriev I.V."/>
            <person name="Nagy L.G."/>
            <person name="Martin F."/>
            <person name="Kauserud H."/>
        </authorList>
    </citation>
    <scope>NUCLEOTIDE SEQUENCE</scope>
    <source>
        <strain evidence="2">CBHHK067</strain>
    </source>
</reference>
<organism evidence="2 3">
    <name type="scientific">Mycena rosella</name>
    <name type="common">Pink bonnet</name>
    <name type="synonym">Agaricus rosellus</name>
    <dbReference type="NCBI Taxonomy" id="1033263"/>
    <lineage>
        <taxon>Eukaryota</taxon>
        <taxon>Fungi</taxon>
        <taxon>Dikarya</taxon>
        <taxon>Basidiomycota</taxon>
        <taxon>Agaricomycotina</taxon>
        <taxon>Agaricomycetes</taxon>
        <taxon>Agaricomycetidae</taxon>
        <taxon>Agaricales</taxon>
        <taxon>Marasmiineae</taxon>
        <taxon>Mycenaceae</taxon>
        <taxon>Mycena</taxon>
    </lineage>
</organism>
<protein>
    <submittedName>
        <fullName evidence="2">Uncharacterized protein</fullName>
    </submittedName>
</protein>
<dbReference type="EMBL" id="JARKIE010000156">
    <property type="protein sequence ID" value="KAJ7674327.1"/>
    <property type="molecule type" value="Genomic_DNA"/>
</dbReference>
<accession>A0AAD7G9X3</accession>
<dbReference type="Proteomes" id="UP001221757">
    <property type="component" value="Unassembled WGS sequence"/>
</dbReference>
<feature type="region of interest" description="Disordered" evidence="1">
    <location>
        <begin position="1"/>
        <end position="26"/>
    </location>
</feature>
<comment type="caution">
    <text evidence="2">The sequence shown here is derived from an EMBL/GenBank/DDBJ whole genome shotgun (WGS) entry which is preliminary data.</text>
</comment>
<proteinExistence type="predicted"/>
<name>A0AAD7G9X3_MYCRO</name>
<keyword evidence="3" id="KW-1185">Reference proteome</keyword>
<evidence type="ECO:0000313" key="2">
    <source>
        <dbReference type="EMBL" id="KAJ7674327.1"/>
    </source>
</evidence>
<gene>
    <name evidence="2" type="ORF">B0H17DRAFT_1183110</name>
</gene>
<sequence>MDMGEPNGNRGGATAHPGEVQPYGNTDPRFFILVSPSSMSLSSVQDAEENREPAEFSSTALTISSSALDQSDQCNPNCPAVSADIAGHSTDPRVMPGTPQRIGTMSLCDVECTCPVSALEPRNGREERRVDAQAKPQPGFYEQKRGRGTHCWRRQSPVRRTRLLCALGARTARCVLGARAICAQRPMSRERRLNAVDWGYTEGNDTMAERSPICTDITPINRSNKWVLGVVDGSDESSSSLAIEIRPLRQPAL</sequence>
<dbReference type="AlphaFoldDB" id="A0AAD7G9X3"/>
<evidence type="ECO:0000313" key="3">
    <source>
        <dbReference type="Proteomes" id="UP001221757"/>
    </source>
</evidence>
<evidence type="ECO:0000256" key="1">
    <source>
        <dbReference type="SAM" id="MobiDB-lite"/>
    </source>
</evidence>